<evidence type="ECO:0000313" key="5">
    <source>
        <dbReference type="EMBL" id="GCB23029.1"/>
    </source>
</evidence>
<feature type="domain" description="F-box" evidence="3">
    <location>
        <begin position="24"/>
        <end position="60"/>
    </location>
</feature>
<gene>
    <name evidence="5" type="ORF">AAWM_05914</name>
</gene>
<sequence>MTIIDWIVRLFSQNPREKRLSNLELLPRELLLHINNFLTTADIICLRLCSRTLNHFTTSFYDLKPDRNRSLALLVLTRLIRDSPRMFCCHYCAKLHPITDVLHPASSRILHHACPDLGILHGNGPQPWIRWIVSVHCLPTHYDFRHCHLAAVLQNYKCGGRYGINAESLAYTEVVDYPQQPAITTLLSVEGRVCTPAGARQTPSLVLQIQHWVLFHDLEMVSDHDLDVLISVLAKLSICNWLSAGRGKIGDNIRSAIRQRGFCWDEASVAEGYMRCSHCGVEFQIALRDCGGDGKAVVITKWLDLGAGMNIEDPKWKKATSNSMIDSIYERADAMSSTGEVRRMFCGTSDQSSDPTPRNRSYLMARRYRWAMWSTSVRVQAFDIMGSADIISILGTLGTWVGALRPDLEILLRYIVRQFTPIPSSSQKRIVKALESTAKDQGSQLVVCRESLLLQQQEINGLKAQLDDVYRLLEAMRTDLSELKDKTRLRAALAPSVIVDYNKVLPHVTRETYEADPFVEKWLNPTNLGNKALATQHLLGAPYFKFASEEKIVVQWQQLASHGRWVDGQDKTRPVLCKIDETSDGRSWMQQTYVKVDGQWRIQVLEPEVLYHTGDFQKIRRQDEKDAGNV</sequence>
<dbReference type="STRING" id="105351.A0A401KUX0"/>
<dbReference type="AlphaFoldDB" id="A0A401KUX0"/>
<evidence type="ECO:0000313" key="6">
    <source>
        <dbReference type="Proteomes" id="UP000286921"/>
    </source>
</evidence>
<comment type="similarity">
    <text evidence="1">Belongs to the scytalone dehydratase family.</text>
</comment>
<keyword evidence="6" id="KW-1185">Reference proteome</keyword>
<proteinExistence type="inferred from homology"/>
<dbReference type="InterPro" id="IPR049884">
    <property type="entry name" value="Scytalone_dh"/>
</dbReference>
<dbReference type="InterPro" id="IPR032710">
    <property type="entry name" value="NTF2-like_dom_sf"/>
</dbReference>
<comment type="caution">
    <text evidence="5">The sequence shown here is derived from an EMBL/GenBank/DDBJ whole genome shotgun (WGS) entry which is preliminary data.</text>
</comment>
<dbReference type="InterPro" id="IPR036047">
    <property type="entry name" value="F-box-like_dom_sf"/>
</dbReference>
<evidence type="ECO:0000259" key="3">
    <source>
        <dbReference type="Pfam" id="PF00646"/>
    </source>
</evidence>
<feature type="domain" description="Scytalone dehydratase-like" evidence="4">
    <location>
        <begin position="479"/>
        <end position="622"/>
    </location>
</feature>
<dbReference type="Proteomes" id="UP000286921">
    <property type="component" value="Unassembled WGS sequence"/>
</dbReference>
<dbReference type="EMBL" id="BDHI01000014">
    <property type="protein sequence ID" value="GCB23029.1"/>
    <property type="molecule type" value="Genomic_DNA"/>
</dbReference>
<evidence type="ECO:0000259" key="4">
    <source>
        <dbReference type="Pfam" id="PF02982"/>
    </source>
</evidence>
<reference evidence="5 6" key="1">
    <citation type="submission" date="2016-09" db="EMBL/GenBank/DDBJ databases">
        <title>Aspergillus awamori IFM 58123T.</title>
        <authorList>
            <person name="Kusuya Y."/>
            <person name="Shimizu M."/>
            <person name="Takahashi H."/>
            <person name="Yaguchi T."/>
        </authorList>
    </citation>
    <scope>NUCLEOTIDE SEQUENCE [LARGE SCALE GENOMIC DNA]</scope>
    <source>
        <strain evidence="5 6">IFM 58123</strain>
    </source>
</reference>
<dbReference type="Pfam" id="PF02982">
    <property type="entry name" value="Scytalone_dh"/>
    <property type="match status" value="1"/>
</dbReference>
<keyword evidence="2" id="KW-0456">Lyase</keyword>
<dbReference type="SUPFAM" id="SSF81383">
    <property type="entry name" value="F-box domain"/>
    <property type="match status" value="1"/>
</dbReference>
<protein>
    <submittedName>
        <fullName evidence="5">Scytalone dehydratase</fullName>
    </submittedName>
</protein>
<dbReference type="Gene3D" id="3.10.450.50">
    <property type="match status" value="1"/>
</dbReference>
<accession>A0A401KUX0</accession>
<organism evidence="5 6">
    <name type="scientific">Aspergillus awamori</name>
    <name type="common">Black koji mold</name>
    <dbReference type="NCBI Taxonomy" id="105351"/>
    <lineage>
        <taxon>Eukaryota</taxon>
        <taxon>Fungi</taxon>
        <taxon>Dikarya</taxon>
        <taxon>Ascomycota</taxon>
        <taxon>Pezizomycotina</taxon>
        <taxon>Eurotiomycetes</taxon>
        <taxon>Eurotiomycetidae</taxon>
        <taxon>Eurotiales</taxon>
        <taxon>Aspergillaceae</taxon>
        <taxon>Aspergillus</taxon>
    </lineage>
</organism>
<evidence type="ECO:0000256" key="1">
    <source>
        <dbReference type="ARBA" id="ARBA00008584"/>
    </source>
</evidence>
<name>A0A401KUX0_ASPAW</name>
<dbReference type="Pfam" id="PF00646">
    <property type="entry name" value="F-box"/>
    <property type="match status" value="1"/>
</dbReference>
<dbReference type="SUPFAM" id="SSF54427">
    <property type="entry name" value="NTF2-like"/>
    <property type="match status" value="1"/>
</dbReference>
<evidence type="ECO:0000256" key="2">
    <source>
        <dbReference type="ARBA" id="ARBA00023239"/>
    </source>
</evidence>
<dbReference type="GO" id="GO:0016829">
    <property type="term" value="F:lyase activity"/>
    <property type="evidence" value="ECO:0007669"/>
    <property type="project" value="UniProtKB-KW"/>
</dbReference>
<dbReference type="InterPro" id="IPR001810">
    <property type="entry name" value="F-box_dom"/>
</dbReference>